<proteinExistence type="predicted"/>
<name>A0A6A6G211_9PEZI</name>
<keyword evidence="2" id="KW-1133">Transmembrane helix</keyword>
<dbReference type="OrthoDB" id="4148767at2759"/>
<organism evidence="3 4">
    <name type="scientific">Elsinoe ampelina</name>
    <dbReference type="NCBI Taxonomy" id="302913"/>
    <lineage>
        <taxon>Eukaryota</taxon>
        <taxon>Fungi</taxon>
        <taxon>Dikarya</taxon>
        <taxon>Ascomycota</taxon>
        <taxon>Pezizomycotina</taxon>
        <taxon>Dothideomycetes</taxon>
        <taxon>Dothideomycetidae</taxon>
        <taxon>Myriangiales</taxon>
        <taxon>Elsinoaceae</taxon>
        <taxon>Elsinoe</taxon>
    </lineage>
</organism>
<feature type="transmembrane region" description="Helical" evidence="2">
    <location>
        <begin position="15"/>
        <end position="37"/>
    </location>
</feature>
<dbReference type="EMBL" id="ML992516">
    <property type="protein sequence ID" value="KAF2219470.1"/>
    <property type="molecule type" value="Genomic_DNA"/>
</dbReference>
<gene>
    <name evidence="3" type="ORF">BDZ85DRAFT_42499</name>
</gene>
<reference evidence="4" key="1">
    <citation type="journal article" date="2020" name="Stud. Mycol.">
        <title>101 Dothideomycetes genomes: A test case for predicting lifestyles and emergence of pathogens.</title>
        <authorList>
            <person name="Haridas S."/>
            <person name="Albert R."/>
            <person name="Binder M."/>
            <person name="Bloem J."/>
            <person name="LaButti K."/>
            <person name="Salamov A."/>
            <person name="Andreopoulos B."/>
            <person name="Baker S."/>
            <person name="Barry K."/>
            <person name="Bills G."/>
            <person name="Bluhm B."/>
            <person name="Cannon C."/>
            <person name="Castanera R."/>
            <person name="Culley D."/>
            <person name="Daum C."/>
            <person name="Ezra D."/>
            <person name="Gonzalez J."/>
            <person name="Henrissat B."/>
            <person name="Kuo A."/>
            <person name="Liang C."/>
            <person name="Lipzen A."/>
            <person name="Lutzoni F."/>
            <person name="Magnuson J."/>
            <person name="Mondo S."/>
            <person name="Nolan M."/>
            <person name="Ohm R."/>
            <person name="Pangilinan J."/>
            <person name="Park H.-J."/>
            <person name="Ramirez L."/>
            <person name="Alfaro M."/>
            <person name="Sun H."/>
            <person name="Tritt A."/>
            <person name="Yoshinaga Y."/>
            <person name="Zwiers L.-H."/>
            <person name="Turgeon B."/>
            <person name="Goodwin S."/>
            <person name="Spatafora J."/>
            <person name="Crous P."/>
            <person name="Grigoriev I."/>
        </authorList>
    </citation>
    <scope>NUCLEOTIDE SEQUENCE [LARGE SCALE GENOMIC DNA]</scope>
    <source>
        <strain evidence="4">CECT 20119</strain>
    </source>
</reference>
<feature type="compositionally biased region" description="Basic residues" evidence="1">
    <location>
        <begin position="129"/>
        <end position="138"/>
    </location>
</feature>
<keyword evidence="2" id="KW-0812">Transmembrane</keyword>
<keyword evidence="4" id="KW-1185">Reference proteome</keyword>
<keyword evidence="2" id="KW-0472">Membrane</keyword>
<evidence type="ECO:0008006" key="5">
    <source>
        <dbReference type="Google" id="ProtNLM"/>
    </source>
</evidence>
<protein>
    <recommendedName>
        <fullName evidence="5">Prion-inhibition and propagation-domain-containing protein</fullName>
    </recommendedName>
</protein>
<sequence length="249" mass="29061">MGIVNSTAQLAPLSFASSITGFISFAFTLLTFLRVFWENITTTFKAGRESKNILTTLRIELEEERCSLREIKRHRRSRGVERSQDVFKGPELDESALRNLQTTVRRLTRRFEDMERPFLADENELAKRKARQRRRLSRGRSGTRGPGGEYDFEKAKRYQSDGYESDEDRVEDLYSTISLRRRLTWLNCRSEAMDMLNAVNRVQTRRIARQVGEIACMLHSYKDLLDDMRHGVAVTEDRMSRVVGLRRVD</sequence>
<feature type="region of interest" description="Disordered" evidence="1">
    <location>
        <begin position="129"/>
        <end position="154"/>
    </location>
</feature>
<evidence type="ECO:0000313" key="4">
    <source>
        <dbReference type="Proteomes" id="UP000799538"/>
    </source>
</evidence>
<evidence type="ECO:0000256" key="2">
    <source>
        <dbReference type="SAM" id="Phobius"/>
    </source>
</evidence>
<dbReference type="AlphaFoldDB" id="A0A6A6G211"/>
<evidence type="ECO:0000256" key="1">
    <source>
        <dbReference type="SAM" id="MobiDB-lite"/>
    </source>
</evidence>
<dbReference type="Proteomes" id="UP000799538">
    <property type="component" value="Unassembled WGS sequence"/>
</dbReference>
<evidence type="ECO:0000313" key="3">
    <source>
        <dbReference type="EMBL" id="KAF2219470.1"/>
    </source>
</evidence>
<accession>A0A6A6G211</accession>